<evidence type="ECO:0000313" key="2">
    <source>
        <dbReference type="Proteomes" id="UP001634394"/>
    </source>
</evidence>
<protein>
    <submittedName>
        <fullName evidence="1">Uncharacterized protein</fullName>
    </submittedName>
</protein>
<dbReference type="EMBL" id="JBJQND010000004">
    <property type="protein sequence ID" value="KAL3879223.1"/>
    <property type="molecule type" value="Genomic_DNA"/>
</dbReference>
<name>A0ABD3X311_SINWO</name>
<dbReference type="AlphaFoldDB" id="A0ABD3X311"/>
<proteinExistence type="predicted"/>
<reference evidence="1 2" key="1">
    <citation type="submission" date="2024-11" db="EMBL/GenBank/DDBJ databases">
        <title>Chromosome-level genome assembly of the freshwater bivalve Anodonta woodiana.</title>
        <authorList>
            <person name="Chen X."/>
        </authorList>
    </citation>
    <scope>NUCLEOTIDE SEQUENCE [LARGE SCALE GENOMIC DNA]</scope>
    <source>
        <strain evidence="1">MN2024</strain>
        <tissue evidence="1">Gills</tissue>
    </source>
</reference>
<evidence type="ECO:0000313" key="1">
    <source>
        <dbReference type="EMBL" id="KAL3879223.1"/>
    </source>
</evidence>
<comment type="caution">
    <text evidence="1">The sequence shown here is derived from an EMBL/GenBank/DDBJ whole genome shotgun (WGS) entry which is preliminary data.</text>
</comment>
<accession>A0ABD3X311</accession>
<sequence>MKERKRQYVHDHVVSGAESSPKTIAQLAKIKHESSIAKRYQHAKEICVRYTKIE</sequence>
<keyword evidence="2" id="KW-1185">Reference proteome</keyword>
<gene>
    <name evidence="1" type="ORF">ACJMK2_031529</name>
</gene>
<organism evidence="1 2">
    <name type="scientific">Sinanodonta woodiana</name>
    <name type="common">Chinese pond mussel</name>
    <name type="synonym">Anodonta woodiana</name>
    <dbReference type="NCBI Taxonomy" id="1069815"/>
    <lineage>
        <taxon>Eukaryota</taxon>
        <taxon>Metazoa</taxon>
        <taxon>Spiralia</taxon>
        <taxon>Lophotrochozoa</taxon>
        <taxon>Mollusca</taxon>
        <taxon>Bivalvia</taxon>
        <taxon>Autobranchia</taxon>
        <taxon>Heteroconchia</taxon>
        <taxon>Palaeoheterodonta</taxon>
        <taxon>Unionida</taxon>
        <taxon>Unionoidea</taxon>
        <taxon>Unionidae</taxon>
        <taxon>Unioninae</taxon>
        <taxon>Sinanodonta</taxon>
    </lineage>
</organism>
<dbReference type="Proteomes" id="UP001634394">
    <property type="component" value="Unassembled WGS sequence"/>
</dbReference>
<feature type="non-terminal residue" evidence="1">
    <location>
        <position position="54"/>
    </location>
</feature>